<feature type="transmembrane region" description="Helical" evidence="4">
    <location>
        <begin position="65"/>
        <end position="87"/>
    </location>
</feature>
<dbReference type="PANTHER" id="PTHR34135">
    <property type="entry name" value="LYSOZYME"/>
    <property type="match status" value="1"/>
</dbReference>
<dbReference type="eggNOG" id="COG3757">
    <property type="taxonomic scope" value="Bacteria"/>
</dbReference>
<dbReference type="PROSITE" id="PS51904">
    <property type="entry name" value="GLYCOSYL_HYDROL_F25_2"/>
    <property type="match status" value="1"/>
</dbReference>
<dbReference type="GO" id="GO:0009253">
    <property type="term" value="P:peptidoglycan catabolic process"/>
    <property type="evidence" value="ECO:0007669"/>
    <property type="project" value="InterPro"/>
</dbReference>
<dbReference type="Gene3D" id="3.20.20.80">
    <property type="entry name" value="Glycosidases"/>
    <property type="match status" value="1"/>
</dbReference>
<sequence length="318" mass="35666">MVVPNSYRRIALSAECFNGQGCPPVQLFQKGCHELTLTWRNENTMYRETPVSQLSTMRETGVSRYIFIGASVKPSITYTILLVALILNLVSCSSPSDPDDGPVEGLTLSGIDISHYNIDDYTSIDWAQVLKAGYVFAFVKATDGYKGGWTDPTFRTNMEQGRQSGMFMGAYHYARPDLNLDARVEAAYFVNVARSFLSKGYLRPVLDLETGASLGKTTLSNWVHSWMATVKQLTGVEPIFYTYSNFTHYLDVSVTQYDFWLAHYTRDPAIAPNPGLWDDWDFWQYTDSGSVPGVSDPTIDLNLFNGGLTRLLNEFVIP</sequence>
<evidence type="ECO:0000313" key="6">
    <source>
        <dbReference type="Proteomes" id="UP000030661"/>
    </source>
</evidence>
<dbReference type="Pfam" id="PF01183">
    <property type="entry name" value="Glyco_hydro_25"/>
    <property type="match status" value="1"/>
</dbReference>
<dbReference type="InterPro" id="IPR017853">
    <property type="entry name" value="GH"/>
</dbReference>
<evidence type="ECO:0000256" key="1">
    <source>
        <dbReference type="ARBA" id="ARBA00010646"/>
    </source>
</evidence>
<dbReference type="HOGENOM" id="CLU_873360_0_0_0"/>
<dbReference type="SMART" id="SM00641">
    <property type="entry name" value="Glyco_25"/>
    <property type="match status" value="1"/>
</dbReference>
<evidence type="ECO:0000256" key="3">
    <source>
        <dbReference type="ARBA" id="ARBA00023295"/>
    </source>
</evidence>
<gene>
    <name evidence="5" type="ORF">U27_02762</name>
</gene>
<dbReference type="SUPFAM" id="SSF51445">
    <property type="entry name" value="(Trans)glycosidases"/>
    <property type="match status" value="1"/>
</dbReference>
<dbReference type="AlphaFoldDB" id="A0A081BTZ8"/>
<protein>
    <submittedName>
        <fullName evidence="5">Glycoside hydrolase family 25</fullName>
    </submittedName>
</protein>
<keyword evidence="4" id="KW-0812">Transmembrane</keyword>
<dbReference type="CDD" id="cd00599">
    <property type="entry name" value="GH25_muramidase"/>
    <property type="match status" value="1"/>
</dbReference>
<keyword evidence="2 5" id="KW-0378">Hydrolase</keyword>
<dbReference type="PANTHER" id="PTHR34135:SF2">
    <property type="entry name" value="LYSOZYME"/>
    <property type="match status" value="1"/>
</dbReference>
<evidence type="ECO:0000256" key="2">
    <source>
        <dbReference type="ARBA" id="ARBA00022801"/>
    </source>
</evidence>
<keyword evidence="3" id="KW-0326">Glycosidase</keyword>
<dbReference type="GO" id="GO:0003796">
    <property type="term" value="F:lysozyme activity"/>
    <property type="evidence" value="ECO:0007669"/>
    <property type="project" value="InterPro"/>
</dbReference>
<keyword evidence="4" id="KW-0472">Membrane</keyword>
<keyword evidence="6" id="KW-1185">Reference proteome</keyword>
<dbReference type="InterPro" id="IPR018077">
    <property type="entry name" value="Glyco_hydro_fam25_subgr"/>
</dbReference>
<proteinExistence type="inferred from homology"/>
<reference evidence="5" key="1">
    <citation type="journal article" date="2015" name="PeerJ">
        <title>First genomic representation of candidate bacterial phylum KSB3 points to enhanced environmental sensing as a trigger of wastewater bulking.</title>
        <authorList>
            <person name="Sekiguchi Y."/>
            <person name="Ohashi A."/>
            <person name="Parks D.H."/>
            <person name="Yamauchi T."/>
            <person name="Tyson G.W."/>
            <person name="Hugenholtz P."/>
        </authorList>
    </citation>
    <scope>NUCLEOTIDE SEQUENCE [LARGE SCALE GENOMIC DNA]</scope>
</reference>
<comment type="similarity">
    <text evidence="1">Belongs to the glycosyl hydrolase 25 family.</text>
</comment>
<accession>A0A081BTZ8</accession>
<dbReference type="STRING" id="1499967.U27_02762"/>
<keyword evidence="4" id="KW-1133">Transmembrane helix</keyword>
<organism evidence="5">
    <name type="scientific">Vecturithrix granuli</name>
    <dbReference type="NCBI Taxonomy" id="1499967"/>
    <lineage>
        <taxon>Bacteria</taxon>
        <taxon>Candidatus Moduliflexota</taxon>
        <taxon>Candidatus Vecturitrichia</taxon>
        <taxon>Candidatus Vecturitrichales</taxon>
        <taxon>Candidatus Vecturitrichaceae</taxon>
        <taxon>Candidatus Vecturithrix</taxon>
    </lineage>
</organism>
<evidence type="ECO:0000313" key="5">
    <source>
        <dbReference type="EMBL" id="GAK55803.1"/>
    </source>
</evidence>
<dbReference type="GO" id="GO:0016998">
    <property type="term" value="P:cell wall macromolecule catabolic process"/>
    <property type="evidence" value="ECO:0007669"/>
    <property type="project" value="InterPro"/>
</dbReference>
<dbReference type="EMBL" id="DF820464">
    <property type="protein sequence ID" value="GAK55803.1"/>
    <property type="molecule type" value="Genomic_DNA"/>
</dbReference>
<dbReference type="Proteomes" id="UP000030661">
    <property type="component" value="Unassembled WGS sequence"/>
</dbReference>
<evidence type="ECO:0000256" key="4">
    <source>
        <dbReference type="SAM" id="Phobius"/>
    </source>
</evidence>
<name>A0A081BTZ8_VECG1</name>
<dbReference type="InterPro" id="IPR002053">
    <property type="entry name" value="Glyco_hydro_25"/>
</dbReference>
<dbReference type="GO" id="GO:0016052">
    <property type="term" value="P:carbohydrate catabolic process"/>
    <property type="evidence" value="ECO:0007669"/>
    <property type="project" value="TreeGrafter"/>
</dbReference>